<dbReference type="Pfam" id="PF17853">
    <property type="entry name" value="GGDEF_2"/>
    <property type="match status" value="1"/>
</dbReference>
<evidence type="ECO:0000259" key="4">
    <source>
        <dbReference type="Pfam" id="PF14361"/>
    </source>
</evidence>
<evidence type="ECO:0000259" key="5">
    <source>
        <dbReference type="Pfam" id="PF17853"/>
    </source>
</evidence>
<dbReference type="RefSeq" id="WP_028964551.1">
    <property type="nucleotide sequence ID" value="NZ_ASHX02000001.1"/>
</dbReference>
<evidence type="ECO:0000313" key="6">
    <source>
        <dbReference type="EMBL" id="OEJ97442.1"/>
    </source>
</evidence>
<feature type="compositionally biased region" description="Basic and acidic residues" evidence="2">
    <location>
        <begin position="281"/>
        <end position="309"/>
    </location>
</feature>
<evidence type="ECO:0000256" key="2">
    <source>
        <dbReference type="SAM" id="MobiDB-lite"/>
    </source>
</evidence>
<protein>
    <submittedName>
        <fullName evidence="6">PucR family transcriptional regulator</fullName>
    </submittedName>
</protein>
<dbReference type="InterPro" id="IPR041522">
    <property type="entry name" value="CdaR_GGDEF"/>
</dbReference>
<name>A0A1D3DYN3_9ACTN</name>
<evidence type="ECO:0000259" key="3">
    <source>
        <dbReference type="Pfam" id="PF13556"/>
    </source>
</evidence>
<feature type="domain" description="CdaR GGDEF-like" evidence="5">
    <location>
        <begin position="220"/>
        <end position="357"/>
    </location>
</feature>
<feature type="region of interest" description="Disordered" evidence="2">
    <location>
        <begin position="245"/>
        <end position="314"/>
    </location>
</feature>
<gene>
    <name evidence="6" type="ORF">J116_026300</name>
</gene>
<dbReference type="Pfam" id="PF14361">
    <property type="entry name" value="RsbRD_N"/>
    <property type="match status" value="1"/>
</dbReference>
<dbReference type="PANTHER" id="PTHR33744:SF1">
    <property type="entry name" value="DNA-BINDING TRANSCRIPTIONAL ACTIVATOR ADER"/>
    <property type="match status" value="1"/>
</dbReference>
<dbReference type="Proteomes" id="UP000095329">
    <property type="component" value="Unassembled WGS sequence"/>
</dbReference>
<dbReference type="InterPro" id="IPR042070">
    <property type="entry name" value="PucR_C-HTH_sf"/>
</dbReference>
<dbReference type="InterPro" id="IPR051448">
    <property type="entry name" value="CdaR-like_regulators"/>
</dbReference>
<evidence type="ECO:0000256" key="1">
    <source>
        <dbReference type="ARBA" id="ARBA00006754"/>
    </source>
</evidence>
<feature type="domain" description="PucR C-terminal helix-turn-helix" evidence="3">
    <location>
        <begin position="405"/>
        <end position="462"/>
    </location>
</feature>
<evidence type="ECO:0000313" key="7">
    <source>
        <dbReference type="Proteomes" id="UP000095329"/>
    </source>
</evidence>
<dbReference type="AlphaFoldDB" id="A0A1D3DYN3"/>
<dbReference type="InterPro" id="IPR025736">
    <property type="entry name" value="PucR_C-HTH_dom"/>
</dbReference>
<feature type="domain" description="RsbT co-antagonist protein RsbRD N-terminal" evidence="4">
    <location>
        <begin position="63"/>
        <end position="203"/>
    </location>
</feature>
<feature type="compositionally biased region" description="Pro residues" evidence="2">
    <location>
        <begin position="14"/>
        <end position="28"/>
    </location>
</feature>
<feature type="region of interest" description="Disordered" evidence="2">
    <location>
        <begin position="1"/>
        <end position="47"/>
    </location>
</feature>
<comment type="caution">
    <text evidence="6">The sequence shown here is derived from an EMBL/GenBank/DDBJ whole genome shotgun (WGS) entry which is preliminary data.</text>
</comment>
<reference evidence="6 7" key="1">
    <citation type="journal article" date="2013" name="Genome Announc.">
        <title>Genome Sequence of Streptomyces violaceusniger Strain SPC6, a Halotolerant Streptomycete That Exhibits Rapid Growth and Development.</title>
        <authorList>
            <person name="Chen X."/>
            <person name="Zhang B."/>
            <person name="Zhang W."/>
            <person name="Wu X."/>
            <person name="Zhang M."/>
            <person name="Chen T."/>
            <person name="Liu G."/>
            <person name="Dyson P."/>
        </authorList>
    </citation>
    <scope>NUCLEOTIDE SEQUENCE [LARGE SCALE GENOMIC DNA]</scope>
    <source>
        <strain evidence="6 7">SPC6</strain>
    </source>
</reference>
<sequence length="479" mass="51468">MRDAVRPRAAAPMPTRPPSPSPSPPPEARAPRPARRPARSGVDGGAARRVLHRSARALLDDLPDLTDRLVAALREREPAYRAALESEPGHIWQEAHQSLLHGVASLLDPRAAREEARRCSWRTGAARAERGMPLDALLHAFRLGGSLVWEALVEETTRRSPDDVRLLVHVAGDVWDFVDEQCALVADAYRRVERRLTWRHENRLRLLAAALLDGTTRIADLPDAAAALGLPERGRYAVVAVGGRLPAGPDDPPEGPAAAPGPHVRWHTGADTEYGIVLLDGGHHEPDGRRPDGEHHDDTDGRRPADGRPRGGGRGVLAALAARLGAAPGVRVGVGPAVEGLAAVGDARRLADTALRLCPEDGGTVLLEDHLPAALVASSPDLGAALTERVLGPLLRLDPAERDLLLDTLAVWLECDGSARRAGARLYCHRNTVLNRLRRCEQLTGRSLGRPADLVEVALALSARRLLSHRPGPRPRTGP</sequence>
<keyword evidence="7" id="KW-1185">Reference proteome</keyword>
<comment type="similarity">
    <text evidence="1">Belongs to the CdaR family.</text>
</comment>
<dbReference type="Gene3D" id="1.10.10.2840">
    <property type="entry name" value="PucR C-terminal helix-turn-helix domain"/>
    <property type="match status" value="1"/>
</dbReference>
<organism evidence="6 7">
    <name type="scientific">Streptomyces thermolilacinus SPC6</name>
    <dbReference type="NCBI Taxonomy" id="1306406"/>
    <lineage>
        <taxon>Bacteria</taxon>
        <taxon>Bacillati</taxon>
        <taxon>Actinomycetota</taxon>
        <taxon>Actinomycetes</taxon>
        <taxon>Kitasatosporales</taxon>
        <taxon>Streptomycetaceae</taxon>
        <taxon>Streptomyces</taxon>
    </lineage>
</organism>
<proteinExistence type="inferred from homology"/>
<dbReference type="EMBL" id="ASHX02000001">
    <property type="protein sequence ID" value="OEJ97442.1"/>
    <property type="molecule type" value="Genomic_DNA"/>
</dbReference>
<dbReference type="eggNOG" id="COG2508">
    <property type="taxonomic scope" value="Bacteria"/>
</dbReference>
<dbReference type="STRING" id="1306406.J116_026300"/>
<accession>A0A1D3DYN3</accession>
<dbReference type="PANTHER" id="PTHR33744">
    <property type="entry name" value="CARBOHYDRATE DIACID REGULATOR"/>
    <property type="match status" value="1"/>
</dbReference>
<dbReference type="Pfam" id="PF13556">
    <property type="entry name" value="HTH_30"/>
    <property type="match status" value="1"/>
</dbReference>
<dbReference type="InterPro" id="IPR025751">
    <property type="entry name" value="RsbRD_N_dom"/>
</dbReference>